<gene>
    <name evidence="1" type="ORF">F7Q99_29145</name>
</gene>
<evidence type="ECO:0000313" key="1">
    <source>
        <dbReference type="EMBL" id="MQS16186.1"/>
    </source>
</evidence>
<dbReference type="AlphaFoldDB" id="A0A6N7KWY8"/>
<dbReference type="OrthoDB" id="3394166at2"/>
<proteinExistence type="predicted"/>
<reference evidence="1 2" key="1">
    <citation type="submission" date="2019-09" db="EMBL/GenBank/DDBJ databases">
        <title>Genome Sequences of Streptomyces kaniharaensis ATCC 21070.</title>
        <authorList>
            <person name="Zhu W."/>
            <person name="De Crecy-Lagard V."/>
            <person name="Richards N.G."/>
        </authorList>
    </citation>
    <scope>NUCLEOTIDE SEQUENCE [LARGE SCALE GENOMIC DNA]</scope>
    <source>
        <strain evidence="1 2">SF-557</strain>
    </source>
</reference>
<accession>A0A6N7KWY8</accession>
<keyword evidence="2" id="KW-1185">Reference proteome</keyword>
<name>A0A6N7KWY8_9ACTN</name>
<dbReference type="EMBL" id="WBOF01000002">
    <property type="protein sequence ID" value="MQS16186.1"/>
    <property type="molecule type" value="Genomic_DNA"/>
</dbReference>
<organism evidence="1 2">
    <name type="scientific">Streptomyces kaniharaensis</name>
    <dbReference type="NCBI Taxonomy" id="212423"/>
    <lineage>
        <taxon>Bacteria</taxon>
        <taxon>Bacillati</taxon>
        <taxon>Actinomycetota</taxon>
        <taxon>Actinomycetes</taxon>
        <taxon>Kitasatosporales</taxon>
        <taxon>Streptomycetaceae</taxon>
        <taxon>Streptomyces</taxon>
    </lineage>
</organism>
<protein>
    <submittedName>
        <fullName evidence="1">Uncharacterized protein</fullName>
    </submittedName>
</protein>
<comment type="caution">
    <text evidence="1">The sequence shown here is derived from an EMBL/GenBank/DDBJ whole genome shotgun (WGS) entry which is preliminary data.</text>
</comment>
<evidence type="ECO:0000313" key="2">
    <source>
        <dbReference type="Proteomes" id="UP000450000"/>
    </source>
</evidence>
<sequence>MLADAGGRRLVLTAFRTIIRCQGTSVDRAAIELVAMDAATHQQAWTVPVDLPQGYTDFTALPGRRGGSGLG</sequence>
<dbReference type="RefSeq" id="WP_153466921.1">
    <property type="nucleotide sequence ID" value="NZ_WBOF01000002.1"/>
</dbReference>
<dbReference type="Proteomes" id="UP000450000">
    <property type="component" value="Unassembled WGS sequence"/>
</dbReference>